<dbReference type="EMBL" id="LGUV01000177">
    <property type="protein sequence ID" value="KOG52635.1"/>
    <property type="molecule type" value="Genomic_DNA"/>
</dbReference>
<feature type="region of interest" description="Disordered" evidence="1">
    <location>
        <begin position="1"/>
        <end position="31"/>
    </location>
</feature>
<evidence type="ECO:0000313" key="3">
    <source>
        <dbReference type="Proteomes" id="UP000037084"/>
    </source>
</evidence>
<dbReference type="PATRIC" id="fig|1961.12.peg.3597"/>
<dbReference type="AlphaFoldDB" id="A0A0L8MQQ4"/>
<evidence type="ECO:0000256" key="1">
    <source>
        <dbReference type="SAM" id="MobiDB-lite"/>
    </source>
</evidence>
<comment type="caution">
    <text evidence="2">The sequence shown here is derived from an EMBL/GenBank/DDBJ whole genome shotgun (WGS) entry which is preliminary data.</text>
</comment>
<feature type="compositionally biased region" description="Low complexity" evidence="1">
    <location>
        <begin position="1"/>
        <end position="25"/>
    </location>
</feature>
<sequence>MAVLAATTGGALGAPAAAEGETPPGQVDFPTHCLPPQEAGLPPADGPTTARITVDNPAPQVGDTVTVTYQVLRTPAVAPLDPNGAGGELPADTLTPTGRILLAGAQSGEVTVVGAKRNDPVPAGTPLPAVTMTGTFTVTAPGETTLAPGSYTLHTGHLLELDTTCTADTASAAPVSARLTATPLPTANLRSVFLGAAHGGPGDRVKVTAAGFPPGAAVTVAGRAGAAETADRVRATADERGTALVELPVTDRATTAVVAYEGAAWTAGRGSGPAAYTVIAVTAPASVTPPLSVTPPPSTGTQKVMATVEPGALGMTQTGEDITLGAVPYGDGGAAPGRIGTVTVTDARGGPAGWSLIGKVTDFTGPGGIRIPGASLSWTPRCVAAEGSRSVCTPGSAGVVGADGALLASTPDAPLVGGTFTIDATVTLKVPPYTPPGAYTAVLTLTLS</sequence>
<dbReference type="OrthoDB" id="4319704at2"/>
<gene>
    <name evidence="2" type="ORF">ADK75_15650</name>
</gene>
<accession>A0A0L8MQQ4</accession>
<organism evidence="2 3">
    <name type="scientific">Streptomyces virginiae</name>
    <name type="common">Streptomyces cinnamonensis</name>
    <dbReference type="NCBI Taxonomy" id="1961"/>
    <lineage>
        <taxon>Bacteria</taxon>
        <taxon>Bacillati</taxon>
        <taxon>Actinomycetota</taxon>
        <taxon>Actinomycetes</taxon>
        <taxon>Kitasatosporales</taxon>
        <taxon>Streptomycetaceae</taxon>
        <taxon>Streptomyces</taxon>
    </lineage>
</organism>
<dbReference type="Proteomes" id="UP000037084">
    <property type="component" value="Unassembled WGS sequence"/>
</dbReference>
<name>A0A0L8MQQ4_STRVG</name>
<dbReference type="RefSeq" id="WP_053171586.1">
    <property type="nucleotide sequence ID" value="NZ_LGUV01000177.1"/>
</dbReference>
<proteinExistence type="predicted"/>
<reference evidence="3" key="1">
    <citation type="submission" date="2015-07" db="EMBL/GenBank/DDBJ databases">
        <authorList>
            <consortium name="Consortium for Microbial Forensics and Genomics (microFORGE)"/>
            <person name="Knight B.M."/>
            <person name="Roberts D.P."/>
            <person name="Lin D."/>
            <person name="Hari K."/>
            <person name="Fletcher J."/>
            <person name="Melcher U."/>
            <person name="Blagden T."/>
            <person name="Winegar R.A."/>
        </authorList>
    </citation>
    <scope>NUCLEOTIDE SEQUENCE [LARGE SCALE GENOMIC DNA]</scope>
    <source>
        <strain evidence="3">NRRL B-1447</strain>
    </source>
</reference>
<protein>
    <submittedName>
        <fullName evidence="2">Beta-xylosidase</fullName>
    </submittedName>
</protein>
<evidence type="ECO:0000313" key="2">
    <source>
        <dbReference type="EMBL" id="KOG52635.1"/>
    </source>
</evidence>